<comment type="caution">
    <text evidence="4">The sequence shown here is derived from an EMBL/GenBank/DDBJ whole genome shotgun (WGS) entry which is preliminary data.</text>
</comment>
<dbReference type="InterPro" id="IPR049712">
    <property type="entry name" value="Poly_export"/>
</dbReference>
<evidence type="ECO:0000313" key="4">
    <source>
        <dbReference type="EMBL" id="HDD43742.1"/>
    </source>
</evidence>
<dbReference type="EMBL" id="DRBS01000101">
    <property type="protein sequence ID" value="HDD43742.1"/>
    <property type="molecule type" value="Genomic_DNA"/>
</dbReference>
<feature type="domain" description="Soluble ligand binding" evidence="3">
    <location>
        <begin position="601"/>
        <end position="654"/>
    </location>
</feature>
<feature type="domain" description="Soluble ligand binding" evidence="3">
    <location>
        <begin position="339"/>
        <end position="383"/>
    </location>
</feature>
<keyword evidence="1" id="KW-0732">Signal</keyword>
<dbReference type="GO" id="GO:0015159">
    <property type="term" value="F:polysaccharide transmembrane transporter activity"/>
    <property type="evidence" value="ECO:0007669"/>
    <property type="project" value="InterPro"/>
</dbReference>
<feature type="domain" description="Soluble ligand binding" evidence="3">
    <location>
        <begin position="695"/>
        <end position="739"/>
    </location>
</feature>
<dbReference type="PANTHER" id="PTHR33619:SF3">
    <property type="entry name" value="POLYSACCHARIDE EXPORT PROTEIN GFCE-RELATED"/>
    <property type="match status" value="1"/>
</dbReference>
<dbReference type="Pfam" id="PF02563">
    <property type="entry name" value="Poly_export"/>
    <property type="match status" value="1"/>
</dbReference>
<sequence>MMKTYITVIIILTFIIFSAFAQNYQWQQESIKRYLKEEPTEVWQQEIIKKYLKEKPSKILLPEKAKPIEVLPEELIEKEKTFEERYLTSERLELIKAELMEKNWEITLETIKNLIKKPEFRDFKEEEVIKLIIKAKEVLIPELEKLGFEIPLKRYFPPKYTQLQILQVELSKTEGQVTIDLIKSLLANPAFQGLSEEEVINIALKGKVLIVEKPKEILFNRYLKREGPQSPFEVSIDLKPFGYEIFKKIPPPSLYTFPIPSDYIVGPGDEVQVLLWGRINAQYTLTINNDGTILFPQIGPLTVAGMRYEEMRDFLIRQARRIIGTDAAITMGRLRSIQVFVLGEVKNPGVYTLSPMSTIMDALIIAGGPNNIGSLRKIKLKRNNKVICTLDVYDLLLKGDRSNDKHLRHGDVVFVPPVGPLVGVAGNVKRPAIYELKEKTNLATVLKLAGGILPTAYLQHIQVERLENNQKRIILDINAQDNKKLSSFYLQDGDLVKVFSIVKEDTNAIYLYGHVRYPGKYVYKPGMRIKDIIKSTKELLPDTFMDFALVKRLVPPDNHWEYRSFSLRGLLIENSKKDNIELKPYDTIIIYNKWEVMPKKVVTIGGAVNKPGQYEYLSNMKVSDLVKLAGGFKRYAYLEKAELTRIIPTKEGMKTKFIEINLKEALTGNPKYDIPLQEDDYLFIKTVPEWELITVKISGEIMFPGTYVVKKGERLSSLIKRAGGFTDKAYLRGAEFIRKRVQELQQRQLDEMLDRLERELITTSVAEIGSVLGPEEAKIKQAELEMKRRFIAKLRAAKAKGRLVINLAPLEKLKGTIYDIELEDGDKIYIPKNPGTIQVLGAVYTPTAFIYEKGKSLSYYIKKAGGYRRNADKKKVYILKVDGSAIRPGGFLKFGILWNPYKHRWEMGSSVLLEPGDTIVVPEKLERIAWMRNIKDITTILYHVAVTTGVVIAAF</sequence>
<dbReference type="Pfam" id="PF10531">
    <property type="entry name" value="SLBB"/>
    <property type="match status" value="5"/>
</dbReference>
<dbReference type="InterPro" id="IPR019554">
    <property type="entry name" value="Soluble_ligand-bd"/>
</dbReference>
<name>A0A7C0U254_DESA2</name>
<evidence type="ECO:0000256" key="1">
    <source>
        <dbReference type="ARBA" id="ARBA00022729"/>
    </source>
</evidence>
<evidence type="ECO:0000259" key="3">
    <source>
        <dbReference type="Pfam" id="PF10531"/>
    </source>
</evidence>
<feature type="domain" description="Soluble ligand binding" evidence="3">
    <location>
        <begin position="837"/>
        <end position="884"/>
    </location>
</feature>
<dbReference type="AlphaFoldDB" id="A0A7C0U254"/>
<evidence type="ECO:0000259" key="2">
    <source>
        <dbReference type="Pfam" id="PF02563"/>
    </source>
</evidence>
<feature type="domain" description="Soluble ligand binding" evidence="3">
    <location>
        <begin position="422"/>
        <end position="470"/>
    </location>
</feature>
<protein>
    <submittedName>
        <fullName evidence="4">Polysaccharide biosynthesis protein</fullName>
    </submittedName>
</protein>
<dbReference type="InterPro" id="IPR003715">
    <property type="entry name" value="Poly_export_N"/>
</dbReference>
<dbReference type="Gene3D" id="3.10.560.10">
    <property type="entry name" value="Outer membrane lipoprotein wza domain like"/>
    <property type="match status" value="6"/>
</dbReference>
<dbReference type="Proteomes" id="UP000886289">
    <property type="component" value="Unassembled WGS sequence"/>
</dbReference>
<gene>
    <name evidence="4" type="ORF">ENG63_02630</name>
</gene>
<proteinExistence type="predicted"/>
<accession>A0A7C0U254</accession>
<organism evidence="4">
    <name type="scientific">Desulfofervidus auxilii</name>
    <dbReference type="NCBI Taxonomy" id="1621989"/>
    <lineage>
        <taxon>Bacteria</taxon>
        <taxon>Pseudomonadati</taxon>
        <taxon>Thermodesulfobacteriota</taxon>
        <taxon>Candidatus Desulfofervidia</taxon>
        <taxon>Candidatus Desulfofervidales</taxon>
        <taxon>Candidatus Desulfofervidaceae</taxon>
        <taxon>Candidatus Desulfofervidus</taxon>
    </lineage>
</organism>
<feature type="domain" description="Polysaccharide export protein N-terminal" evidence="2">
    <location>
        <begin position="260"/>
        <end position="321"/>
    </location>
</feature>
<dbReference type="PANTHER" id="PTHR33619">
    <property type="entry name" value="POLYSACCHARIDE EXPORT PROTEIN GFCE-RELATED"/>
    <property type="match status" value="1"/>
</dbReference>
<reference evidence="4" key="1">
    <citation type="journal article" date="2020" name="mSystems">
        <title>Genome- and Community-Level Interaction Insights into Carbon Utilization and Element Cycling Functions of Hydrothermarchaeota in Hydrothermal Sediment.</title>
        <authorList>
            <person name="Zhou Z."/>
            <person name="Liu Y."/>
            <person name="Xu W."/>
            <person name="Pan J."/>
            <person name="Luo Z.H."/>
            <person name="Li M."/>
        </authorList>
    </citation>
    <scope>NUCLEOTIDE SEQUENCE [LARGE SCALE GENOMIC DNA]</scope>
    <source>
        <strain evidence="4">HyVt-233</strain>
    </source>
</reference>